<dbReference type="EMBL" id="AP015037">
    <property type="protein sequence ID" value="BAT82955.1"/>
    <property type="molecule type" value="Genomic_DNA"/>
</dbReference>
<protein>
    <submittedName>
        <fullName evidence="1">Uncharacterized protein</fullName>
    </submittedName>
</protein>
<name>A0A0S3RQV7_PHAAN</name>
<reference evidence="1 2" key="1">
    <citation type="journal article" date="2015" name="Sci. Rep.">
        <title>The power of single molecule real-time sequencing technology in the de novo assembly of a eukaryotic genome.</title>
        <authorList>
            <person name="Sakai H."/>
            <person name="Naito K."/>
            <person name="Ogiso-Tanaka E."/>
            <person name="Takahashi Y."/>
            <person name="Iseki K."/>
            <person name="Muto C."/>
            <person name="Satou K."/>
            <person name="Teruya K."/>
            <person name="Shiroma A."/>
            <person name="Shimoji M."/>
            <person name="Hirano T."/>
            <person name="Itoh T."/>
            <person name="Kaga A."/>
            <person name="Tomooka N."/>
        </authorList>
    </citation>
    <scope>NUCLEOTIDE SEQUENCE [LARGE SCALE GENOMIC DNA]</scope>
    <source>
        <strain evidence="2">cv. Shumari</strain>
    </source>
</reference>
<gene>
    <name evidence="1" type="primary">Vigan.04G004200</name>
    <name evidence="1" type="ORF">VIGAN_04004200</name>
</gene>
<dbReference type="Proteomes" id="UP000291084">
    <property type="component" value="Chromosome 4"/>
</dbReference>
<evidence type="ECO:0000313" key="1">
    <source>
        <dbReference type="EMBL" id="BAT82955.1"/>
    </source>
</evidence>
<evidence type="ECO:0000313" key="2">
    <source>
        <dbReference type="Proteomes" id="UP000291084"/>
    </source>
</evidence>
<dbReference type="AlphaFoldDB" id="A0A0S3RQV7"/>
<keyword evidence="2" id="KW-1185">Reference proteome</keyword>
<accession>A0A0S3RQV7</accession>
<organism evidence="1 2">
    <name type="scientific">Vigna angularis var. angularis</name>
    <dbReference type="NCBI Taxonomy" id="157739"/>
    <lineage>
        <taxon>Eukaryota</taxon>
        <taxon>Viridiplantae</taxon>
        <taxon>Streptophyta</taxon>
        <taxon>Embryophyta</taxon>
        <taxon>Tracheophyta</taxon>
        <taxon>Spermatophyta</taxon>
        <taxon>Magnoliopsida</taxon>
        <taxon>eudicotyledons</taxon>
        <taxon>Gunneridae</taxon>
        <taxon>Pentapetalae</taxon>
        <taxon>rosids</taxon>
        <taxon>fabids</taxon>
        <taxon>Fabales</taxon>
        <taxon>Fabaceae</taxon>
        <taxon>Papilionoideae</taxon>
        <taxon>50 kb inversion clade</taxon>
        <taxon>NPAAA clade</taxon>
        <taxon>indigoferoid/millettioid clade</taxon>
        <taxon>Phaseoleae</taxon>
        <taxon>Vigna</taxon>
    </lineage>
</organism>
<proteinExistence type="predicted"/>
<sequence length="96" mass="11042">MLDFFNVQNPSCVHDLDTYIGLLRRPKNDEVLNHQWDGVNSFLEKARELISSSQTMKILPDVVTACNYHDLLNSFSRDIVCSWSDELLFGLVLLLL</sequence>